<evidence type="ECO:0000313" key="3">
    <source>
        <dbReference type="EMBL" id="AWW00434.1"/>
    </source>
</evidence>
<dbReference type="Pfam" id="PF06580">
    <property type="entry name" value="His_kinase"/>
    <property type="match status" value="1"/>
</dbReference>
<feature type="domain" description="Signal transduction histidine kinase internal region" evidence="2">
    <location>
        <begin position="175"/>
        <end position="252"/>
    </location>
</feature>
<dbReference type="GO" id="GO:0000155">
    <property type="term" value="F:phosphorelay sensor kinase activity"/>
    <property type="evidence" value="ECO:0007669"/>
    <property type="project" value="InterPro"/>
</dbReference>
<dbReference type="AlphaFoldDB" id="A0A2Z4GI25"/>
<dbReference type="InterPro" id="IPR010559">
    <property type="entry name" value="Sig_transdc_His_kin_internal"/>
</dbReference>
<name>A0A2Z4GI25_9BACT</name>
<accession>A0A2Z4GI25</accession>
<keyword evidence="1" id="KW-0812">Transmembrane</keyword>
<dbReference type="EMBL" id="CP029480">
    <property type="protein sequence ID" value="AWW00434.1"/>
    <property type="molecule type" value="Genomic_DNA"/>
</dbReference>
<reference evidence="3 4" key="1">
    <citation type="submission" date="2018-05" db="EMBL/GenBank/DDBJ databases">
        <title>Complete genome sequence of Arcticibacterium luteifluviistationis SM1504T, a cytophagaceae bacterium isolated from Arctic surface seawater.</title>
        <authorList>
            <person name="Li Y."/>
            <person name="Qin Q.-L."/>
        </authorList>
    </citation>
    <scope>NUCLEOTIDE SEQUENCE [LARGE SCALE GENOMIC DNA]</scope>
    <source>
        <strain evidence="3 4">SM1504</strain>
    </source>
</reference>
<feature type="transmembrane region" description="Helical" evidence="1">
    <location>
        <begin position="128"/>
        <end position="155"/>
    </location>
</feature>
<gene>
    <name evidence="3" type="ORF">DJ013_20540</name>
</gene>
<keyword evidence="4" id="KW-1185">Reference proteome</keyword>
<proteinExistence type="predicted"/>
<evidence type="ECO:0000259" key="2">
    <source>
        <dbReference type="Pfam" id="PF06580"/>
    </source>
</evidence>
<evidence type="ECO:0000313" key="4">
    <source>
        <dbReference type="Proteomes" id="UP000249873"/>
    </source>
</evidence>
<dbReference type="OrthoDB" id="9792992at2"/>
<dbReference type="InterPro" id="IPR050640">
    <property type="entry name" value="Bact_2-comp_sensor_kinase"/>
</dbReference>
<feature type="transmembrane region" description="Helical" evidence="1">
    <location>
        <begin position="17"/>
        <end position="37"/>
    </location>
</feature>
<feature type="transmembrane region" description="Helical" evidence="1">
    <location>
        <begin position="49"/>
        <end position="70"/>
    </location>
</feature>
<dbReference type="RefSeq" id="WP_111373800.1">
    <property type="nucleotide sequence ID" value="NZ_CP029480.1"/>
</dbReference>
<dbReference type="PANTHER" id="PTHR34220:SF7">
    <property type="entry name" value="SENSOR HISTIDINE KINASE YPDA"/>
    <property type="match status" value="1"/>
</dbReference>
<dbReference type="GO" id="GO:0016020">
    <property type="term" value="C:membrane"/>
    <property type="evidence" value="ECO:0007669"/>
    <property type="project" value="InterPro"/>
</dbReference>
<organism evidence="3 4">
    <name type="scientific">Arcticibacterium luteifluviistationis</name>
    <dbReference type="NCBI Taxonomy" id="1784714"/>
    <lineage>
        <taxon>Bacteria</taxon>
        <taxon>Pseudomonadati</taxon>
        <taxon>Bacteroidota</taxon>
        <taxon>Cytophagia</taxon>
        <taxon>Cytophagales</taxon>
        <taxon>Leadbetterellaceae</taxon>
        <taxon>Arcticibacterium</taxon>
    </lineage>
</organism>
<feature type="transmembrane region" description="Helical" evidence="1">
    <location>
        <begin position="82"/>
        <end position="108"/>
    </location>
</feature>
<keyword evidence="1" id="KW-1133">Transmembrane helix</keyword>
<sequence length="364" mass="42466">MALVTSVFQERRSTRSIITNSIVWAVLFLLPYINFLYEPEKWADANKGYLVMQGLSTLFLMVFFYLNLHVLGPRYLSKNRNWLFVSVIFLGLLMYIALNYYSFLHFIASSADFIENQSKRAPEDRSENWIWIPTILGPTLLYSINILTSTMLYLFNERSRQKELNQLVELEKTAAELSMLKLQISPHFLFNTLNNIRWLVRKKSDLSEEAILKLSEILRYIIYEVGDKKVDISREIEHLKNYIELQKLRLPKKGNVAFTVQDNLGSVSIQPLLFIHFVENAFKYGVDSKSDPDIQFEISTADNTLTFSSRNKILVTSSNLSNEGIGLVNIKRRLELLYPNRYELAINNDSEYFEVIMKLQLHED</sequence>
<dbReference type="PANTHER" id="PTHR34220">
    <property type="entry name" value="SENSOR HISTIDINE KINASE YPDA"/>
    <property type="match status" value="1"/>
</dbReference>
<dbReference type="KEGG" id="als:DJ013_20540"/>
<protein>
    <recommendedName>
        <fullName evidence="2">Signal transduction histidine kinase internal region domain-containing protein</fullName>
    </recommendedName>
</protein>
<dbReference type="Proteomes" id="UP000249873">
    <property type="component" value="Chromosome"/>
</dbReference>
<keyword evidence="1" id="KW-0472">Membrane</keyword>
<evidence type="ECO:0000256" key="1">
    <source>
        <dbReference type="SAM" id="Phobius"/>
    </source>
</evidence>